<dbReference type="Gene3D" id="1.20.1510.10">
    <property type="entry name" value="Cation efflux protein transmembrane domain"/>
    <property type="match status" value="1"/>
</dbReference>
<comment type="subcellular location">
    <subcellularLocation>
        <location evidence="1">Membrane</location>
        <topology evidence="1">Multi-pass membrane protein</topology>
    </subcellularLocation>
</comment>
<evidence type="ECO:0000313" key="8">
    <source>
        <dbReference type="EMBL" id="ABC30420.1"/>
    </source>
</evidence>
<feature type="transmembrane region" description="Helical" evidence="6">
    <location>
        <begin position="112"/>
        <end position="134"/>
    </location>
</feature>
<dbReference type="eggNOG" id="COG1230">
    <property type="taxonomic scope" value="Bacteria"/>
</dbReference>
<name>Q2SG04_HAHCH</name>
<dbReference type="SUPFAM" id="SSF161111">
    <property type="entry name" value="Cation efflux protein transmembrane domain-like"/>
    <property type="match status" value="1"/>
</dbReference>
<keyword evidence="4 6" id="KW-1133">Transmembrane helix</keyword>
<organism evidence="8 9">
    <name type="scientific">Hahella chejuensis (strain KCTC 2396)</name>
    <dbReference type="NCBI Taxonomy" id="349521"/>
    <lineage>
        <taxon>Bacteria</taxon>
        <taxon>Pseudomonadati</taxon>
        <taxon>Pseudomonadota</taxon>
        <taxon>Gammaproteobacteria</taxon>
        <taxon>Oceanospirillales</taxon>
        <taxon>Hahellaceae</taxon>
        <taxon>Hahella</taxon>
    </lineage>
</organism>
<dbReference type="GO" id="GO:0005385">
    <property type="term" value="F:zinc ion transmembrane transporter activity"/>
    <property type="evidence" value="ECO:0007669"/>
    <property type="project" value="TreeGrafter"/>
</dbReference>
<evidence type="ECO:0000256" key="1">
    <source>
        <dbReference type="ARBA" id="ARBA00004141"/>
    </source>
</evidence>
<evidence type="ECO:0000256" key="4">
    <source>
        <dbReference type="ARBA" id="ARBA00022989"/>
    </source>
</evidence>
<evidence type="ECO:0000256" key="5">
    <source>
        <dbReference type="ARBA" id="ARBA00023136"/>
    </source>
</evidence>
<feature type="transmembrane region" description="Helical" evidence="6">
    <location>
        <begin position="23"/>
        <end position="41"/>
    </location>
</feature>
<feature type="transmembrane region" description="Helical" evidence="6">
    <location>
        <begin position="86"/>
        <end position="106"/>
    </location>
</feature>
<evidence type="ECO:0000256" key="2">
    <source>
        <dbReference type="ARBA" id="ARBA00022692"/>
    </source>
</evidence>
<protein>
    <submittedName>
        <fullName evidence="8">Co/Zn/Cd efflux system component</fullName>
    </submittedName>
</protein>
<sequence>MGMHCCHHEHEEKPKVDGRYRKILFWALLINGGMFAVELLSGLQADSVSLLADSLDFLGDAANYGISLWVLGMGLAIRAKASLLKAASMGAFGVWVLGSTVWSAMTGTLPEALTMGVIGALALAANLGVAAMLYAYREGDSNMRSVWLCTRNDALGNIAVMLAALGVFGSGSAWPDLIVAGIMACLALSAAVQVLRHARKELRHDHEAAAKA</sequence>
<keyword evidence="3" id="KW-0813">Transport</keyword>
<feature type="domain" description="Cation efflux protein transmembrane" evidence="7">
    <location>
        <begin position="25"/>
        <end position="202"/>
    </location>
</feature>
<dbReference type="RefSeq" id="WP_011397488.1">
    <property type="nucleotide sequence ID" value="NC_007645.1"/>
</dbReference>
<feature type="transmembrane region" description="Helical" evidence="6">
    <location>
        <begin position="61"/>
        <end position="79"/>
    </location>
</feature>
<dbReference type="OrthoDB" id="9799649at2"/>
<gene>
    <name evidence="8" type="ordered locus">HCH_03680</name>
</gene>
<keyword evidence="3" id="KW-0406">Ion transport</keyword>
<evidence type="ECO:0000313" key="9">
    <source>
        <dbReference type="Proteomes" id="UP000000238"/>
    </source>
</evidence>
<feature type="transmembrane region" description="Helical" evidence="6">
    <location>
        <begin position="177"/>
        <end position="195"/>
    </location>
</feature>
<dbReference type="AlphaFoldDB" id="Q2SG04"/>
<dbReference type="KEGG" id="hch:HCH_03680"/>
<keyword evidence="3" id="KW-0862">Zinc</keyword>
<evidence type="ECO:0000256" key="6">
    <source>
        <dbReference type="SAM" id="Phobius"/>
    </source>
</evidence>
<dbReference type="GO" id="GO:0005886">
    <property type="term" value="C:plasma membrane"/>
    <property type="evidence" value="ECO:0007669"/>
    <property type="project" value="TreeGrafter"/>
</dbReference>
<evidence type="ECO:0000256" key="3">
    <source>
        <dbReference type="ARBA" id="ARBA00022906"/>
    </source>
</evidence>
<dbReference type="EMBL" id="CP000155">
    <property type="protein sequence ID" value="ABC30420.1"/>
    <property type="molecule type" value="Genomic_DNA"/>
</dbReference>
<dbReference type="InterPro" id="IPR027469">
    <property type="entry name" value="Cation_efflux_TMD_sf"/>
</dbReference>
<dbReference type="HOGENOM" id="CLU_013430_8_0_6"/>
<keyword evidence="9" id="KW-1185">Reference proteome</keyword>
<keyword evidence="2 6" id="KW-0812">Transmembrane</keyword>
<dbReference type="Pfam" id="PF01545">
    <property type="entry name" value="Cation_efflux"/>
    <property type="match status" value="1"/>
</dbReference>
<dbReference type="PANTHER" id="PTHR11562">
    <property type="entry name" value="CATION EFFLUX PROTEIN/ ZINC TRANSPORTER"/>
    <property type="match status" value="1"/>
</dbReference>
<dbReference type="InterPro" id="IPR058533">
    <property type="entry name" value="Cation_efflux_TM"/>
</dbReference>
<dbReference type="Proteomes" id="UP000000238">
    <property type="component" value="Chromosome"/>
</dbReference>
<reference evidence="8 9" key="1">
    <citation type="journal article" date="2005" name="Nucleic Acids Res.">
        <title>Genomic blueprint of Hahella chejuensis, a marine microbe producing an algicidal agent.</title>
        <authorList>
            <person name="Jeong H."/>
            <person name="Yim J.H."/>
            <person name="Lee C."/>
            <person name="Choi S.-H."/>
            <person name="Park Y.K."/>
            <person name="Yoon S.H."/>
            <person name="Hur C.-G."/>
            <person name="Kang H.-Y."/>
            <person name="Kim D."/>
            <person name="Lee H.H."/>
            <person name="Park K.H."/>
            <person name="Park S.-H."/>
            <person name="Park H.-S."/>
            <person name="Lee H.K."/>
            <person name="Oh T.K."/>
            <person name="Kim J.F."/>
        </authorList>
    </citation>
    <scope>NUCLEOTIDE SEQUENCE [LARGE SCALE GENOMIC DNA]</scope>
    <source>
        <strain evidence="8 9">KCTC 2396</strain>
    </source>
</reference>
<dbReference type="STRING" id="349521.HCH_03680"/>
<feature type="transmembrane region" description="Helical" evidence="6">
    <location>
        <begin position="154"/>
        <end position="171"/>
    </location>
</feature>
<accession>Q2SG04</accession>
<evidence type="ECO:0000259" key="7">
    <source>
        <dbReference type="Pfam" id="PF01545"/>
    </source>
</evidence>
<keyword evidence="3" id="KW-0864">Zinc transport</keyword>
<dbReference type="InterPro" id="IPR050681">
    <property type="entry name" value="CDF/SLC30A"/>
</dbReference>
<keyword evidence="5 6" id="KW-0472">Membrane</keyword>
<dbReference type="PANTHER" id="PTHR11562:SF17">
    <property type="entry name" value="RE54080P-RELATED"/>
    <property type="match status" value="1"/>
</dbReference>
<proteinExistence type="predicted"/>